<dbReference type="AlphaFoldDB" id="A0A401TGM3"/>
<protein>
    <submittedName>
        <fullName evidence="1">Uncharacterized protein</fullName>
    </submittedName>
</protein>
<comment type="caution">
    <text evidence="1">The sequence shown here is derived from an EMBL/GenBank/DDBJ whole genome shotgun (WGS) entry which is preliminary data.</text>
</comment>
<feature type="non-terminal residue" evidence="1">
    <location>
        <position position="96"/>
    </location>
</feature>
<keyword evidence="2" id="KW-1185">Reference proteome</keyword>
<name>A0A401TGM3_CHIPU</name>
<dbReference type="EMBL" id="BEZZ01060490">
    <property type="protein sequence ID" value="GCC41797.1"/>
    <property type="molecule type" value="Genomic_DNA"/>
</dbReference>
<evidence type="ECO:0000313" key="2">
    <source>
        <dbReference type="Proteomes" id="UP000287033"/>
    </source>
</evidence>
<gene>
    <name evidence="1" type="ORF">chiPu_0025532</name>
</gene>
<dbReference type="Proteomes" id="UP000287033">
    <property type="component" value="Unassembled WGS sequence"/>
</dbReference>
<evidence type="ECO:0000313" key="1">
    <source>
        <dbReference type="EMBL" id="GCC41797.1"/>
    </source>
</evidence>
<proteinExistence type="predicted"/>
<reference evidence="1 2" key="1">
    <citation type="journal article" date="2018" name="Nat. Ecol. Evol.">
        <title>Shark genomes provide insights into elasmobranch evolution and the origin of vertebrates.</title>
        <authorList>
            <person name="Hara Y"/>
            <person name="Yamaguchi K"/>
            <person name="Onimaru K"/>
            <person name="Kadota M"/>
            <person name="Koyanagi M"/>
            <person name="Keeley SD"/>
            <person name="Tatsumi K"/>
            <person name="Tanaka K"/>
            <person name="Motone F"/>
            <person name="Kageyama Y"/>
            <person name="Nozu R"/>
            <person name="Adachi N"/>
            <person name="Nishimura O"/>
            <person name="Nakagawa R"/>
            <person name="Tanegashima C"/>
            <person name="Kiyatake I"/>
            <person name="Matsumoto R"/>
            <person name="Murakumo K"/>
            <person name="Nishida K"/>
            <person name="Terakita A"/>
            <person name="Kuratani S"/>
            <person name="Sato K"/>
            <person name="Hyodo S Kuraku.S."/>
        </authorList>
    </citation>
    <scope>NUCLEOTIDE SEQUENCE [LARGE SCALE GENOMIC DNA]</scope>
</reference>
<sequence length="96" mass="10603">MFRGETGSCRAEVMIHCHMQAKSEGNVLYLIGTRSPGLRIAHFPTGELAGAEPRADSFLFVPKLSALLFFQESGLRDGCPTIHSLSREDQEPRKAE</sequence>
<organism evidence="1 2">
    <name type="scientific">Chiloscyllium punctatum</name>
    <name type="common">Brownbanded bambooshark</name>
    <name type="synonym">Hemiscyllium punctatum</name>
    <dbReference type="NCBI Taxonomy" id="137246"/>
    <lineage>
        <taxon>Eukaryota</taxon>
        <taxon>Metazoa</taxon>
        <taxon>Chordata</taxon>
        <taxon>Craniata</taxon>
        <taxon>Vertebrata</taxon>
        <taxon>Chondrichthyes</taxon>
        <taxon>Elasmobranchii</taxon>
        <taxon>Galeomorphii</taxon>
        <taxon>Galeoidea</taxon>
        <taxon>Orectolobiformes</taxon>
        <taxon>Hemiscylliidae</taxon>
        <taxon>Chiloscyllium</taxon>
    </lineage>
</organism>
<accession>A0A401TGM3</accession>